<dbReference type="Proteomes" id="UP000187001">
    <property type="component" value="Unassembled WGS sequence"/>
</dbReference>
<dbReference type="AlphaFoldDB" id="A0ABD6QUI6"/>
<comment type="caution">
    <text evidence="1">The sequence shown here is derived from an EMBL/GenBank/DDBJ whole genome shotgun (WGS) entry which is preliminary data.</text>
</comment>
<protein>
    <recommendedName>
        <fullName evidence="3">Nucleotidyltransferase family protein</fullName>
    </recommendedName>
</protein>
<organism evidence="1 2">
    <name type="scientific">Mycolicibacterium fortuitum</name>
    <name type="common">Mycobacterium fortuitum</name>
    <dbReference type="NCBI Taxonomy" id="1766"/>
    <lineage>
        <taxon>Bacteria</taxon>
        <taxon>Bacillati</taxon>
        <taxon>Actinomycetota</taxon>
        <taxon>Actinomycetes</taxon>
        <taxon>Mycobacteriales</taxon>
        <taxon>Mycobacteriaceae</taxon>
        <taxon>Mycolicibacterium</taxon>
    </lineage>
</organism>
<reference evidence="1 2" key="1">
    <citation type="submission" date="2016-07" db="EMBL/GenBank/DDBJ databases">
        <authorList>
            <person name="Sutton G."/>
            <person name="Brinkac L."/>
            <person name="Sanka R."/>
            <person name="Adams M."/>
            <person name="Lau E."/>
            <person name="Kumar A."/>
            <person name="Macaden R."/>
        </authorList>
    </citation>
    <scope>NUCLEOTIDE SEQUENCE [LARGE SCALE GENOMIC DNA]</scope>
    <source>
        <strain evidence="1 2">GA-0871</strain>
    </source>
</reference>
<name>A0ABD6QUI6_MYCFO</name>
<dbReference type="EMBL" id="MBER01000010">
    <property type="protein sequence ID" value="OMC52032.1"/>
    <property type="molecule type" value="Genomic_DNA"/>
</dbReference>
<evidence type="ECO:0000313" key="2">
    <source>
        <dbReference type="Proteomes" id="UP000187001"/>
    </source>
</evidence>
<evidence type="ECO:0000313" key="1">
    <source>
        <dbReference type="EMBL" id="OMC52032.1"/>
    </source>
</evidence>
<proteinExistence type="predicted"/>
<sequence>MAAPPGGWAPPWPQVVEIVRLIPHTQWTLIGGIMVQLHAVHAGMQITRPTRDVDMILHIETGAASFSGVRAKLEQLGYVLREPMGEGPVHRFVRGERDEEQVDVMVADRLPPSLAQKALRRKVFEVPGGTSALRKTVNCHVVVGSETIVLSIPDALGALVLKGAAYLEDSRDRRRHLDDAAVLTCTVSNPMADRERMIGSDSKRILALWSVLQDRDHPSWIAVGQRPALRGHNALRILAEPK</sequence>
<gene>
    <name evidence="1" type="ORF">A5742_17605</name>
</gene>
<accession>A0ABD6QUI6</accession>
<evidence type="ECO:0008006" key="3">
    <source>
        <dbReference type="Google" id="ProtNLM"/>
    </source>
</evidence>